<protein>
    <recommendedName>
        <fullName evidence="2">Ferrous iron transporter FeoA-like domain-containing protein</fullName>
    </recommendedName>
</protein>
<dbReference type="Pfam" id="PF04023">
    <property type="entry name" value="FeoA"/>
    <property type="match status" value="1"/>
</dbReference>
<dbReference type="SMART" id="SM00899">
    <property type="entry name" value="FeoA"/>
    <property type="match status" value="1"/>
</dbReference>
<feature type="domain" description="Ferrous iron transporter FeoA-like" evidence="2">
    <location>
        <begin position="7"/>
        <end position="79"/>
    </location>
</feature>
<gene>
    <name evidence="3" type="ORF">BIP78_0208</name>
</gene>
<dbReference type="Proteomes" id="UP000287233">
    <property type="component" value="Chromosome"/>
</dbReference>
<dbReference type="EMBL" id="CP034928">
    <property type="protein sequence ID" value="QAA75976.1"/>
    <property type="molecule type" value="Genomic_DNA"/>
</dbReference>
<dbReference type="PANTHER" id="PTHR43151">
    <property type="entry name" value="FEOA FAMILY PROTEIN"/>
    <property type="match status" value="1"/>
</dbReference>
<dbReference type="InterPro" id="IPR007167">
    <property type="entry name" value="Fe-transptr_FeoA-like"/>
</dbReference>
<keyword evidence="1" id="KW-0408">Iron</keyword>
<dbReference type="InterPro" id="IPR053184">
    <property type="entry name" value="FeoA-like"/>
</dbReference>
<dbReference type="SUPFAM" id="SSF50037">
    <property type="entry name" value="C-terminal domain of transcriptional repressors"/>
    <property type="match status" value="1"/>
</dbReference>
<evidence type="ECO:0000313" key="4">
    <source>
        <dbReference type="Proteomes" id="UP000287233"/>
    </source>
</evidence>
<dbReference type="Gene3D" id="2.30.30.90">
    <property type="match status" value="1"/>
</dbReference>
<dbReference type="PANTHER" id="PTHR43151:SF1">
    <property type="entry name" value="SSR2333 PROTEIN"/>
    <property type="match status" value="1"/>
</dbReference>
<sequence>MSFDLSLPLASLSPGQVGRLVAVHGGHGSLMRLRRLGLRPGAQVRAVATGRWGGPVLVEVNGCRVALGRGLARRILVQVNGASTLTQ</sequence>
<organism evidence="3 4">
    <name type="scientific">Bipolaricaulis sibiricus</name>
    <dbReference type="NCBI Taxonomy" id="2501609"/>
    <lineage>
        <taxon>Bacteria</taxon>
        <taxon>Candidatus Bipolaricaulota</taxon>
        <taxon>Candidatus Bipolaricaulia</taxon>
        <taxon>Candidatus Bipolaricaulales</taxon>
        <taxon>Candidatus Bipolaricaulaceae</taxon>
        <taxon>Candidatus Bipolaricaulis</taxon>
    </lineage>
</organism>
<evidence type="ECO:0000259" key="2">
    <source>
        <dbReference type="SMART" id="SM00899"/>
    </source>
</evidence>
<dbReference type="KEGG" id="bih:BIP78_0208"/>
<evidence type="ECO:0000313" key="3">
    <source>
        <dbReference type="EMBL" id="QAA75976.1"/>
    </source>
</evidence>
<dbReference type="AlphaFoldDB" id="A0A410FSI7"/>
<dbReference type="InterPro" id="IPR038157">
    <property type="entry name" value="FeoA_core_dom"/>
</dbReference>
<evidence type="ECO:0000256" key="1">
    <source>
        <dbReference type="ARBA" id="ARBA00023004"/>
    </source>
</evidence>
<name>A0A410FSI7_BIPS1</name>
<dbReference type="GO" id="GO:0046914">
    <property type="term" value="F:transition metal ion binding"/>
    <property type="evidence" value="ECO:0007669"/>
    <property type="project" value="InterPro"/>
</dbReference>
<accession>A0A410FSI7</accession>
<reference evidence="4" key="1">
    <citation type="submission" date="2018-12" db="EMBL/GenBank/DDBJ databases">
        <title>Complete genome sequence of an uncultured bacterium of the candidate phylum Bipolaricaulota.</title>
        <authorList>
            <person name="Kadnikov V.V."/>
            <person name="Mardanov A.V."/>
            <person name="Beletsky A.V."/>
            <person name="Frank Y.A."/>
            <person name="Karnachuk O.V."/>
            <person name="Ravin N.V."/>
        </authorList>
    </citation>
    <scope>NUCLEOTIDE SEQUENCE [LARGE SCALE GENOMIC DNA]</scope>
</reference>
<dbReference type="InterPro" id="IPR008988">
    <property type="entry name" value="Transcriptional_repressor_C"/>
</dbReference>
<proteinExistence type="predicted"/>